<dbReference type="EMBL" id="KL142399">
    <property type="protein sequence ID" value="KDR69976.1"/>
    <property type="molecule type" value="Genomic_DNA"/>
</dbReference>
<dbReference type="AlphaFoldDB" id="A0A067SGH5"/>
<dbReference type="HOGENOM" id="CLU_2454884_0_0_1"/>
<reference evidence="2" key="1">
    <citation type="journal article" date="2014" name="Proc. Natl. Acad. Sci. U.S.A.">
        <title>Extensive sampling of basidiomycete genomes demonstrates inadequacy of the white-rot/brown-rot paradigm for wood decay fungi.</title>
        <authorList>
            <person name="Riley R."/>
            <person name="Salamov A.A."/>
            <person name="Brown D.W."/>
            <person name="Nagy L.G."/>
            <person name="Floudas D."/>
            <person name="Held B.W."/>
            <person name="Levasseur A."/>
            <person name="Lombard V."/>
            <person name="Morin E."/>
            <person name="Otillar R."/>
            <person name="Lindquist E.A."/>
            <person name="Sun H."/>
            <person name="LaButti K.M."/>
            <person name="Schmutz J."/>
            <person name="Jabbour D."/>
            <person name="Luo H."/>
            <person name="Baker S.E."/>
            <person name="Pisabarro A.G."/>
            <person name="Walton J.D."/>
            <person name="Blanchette R.A."/>
            <person name="Henrissat B."/>
            <person name="Martin F."/>
            <person name="Cullen D."/>
            <person name="Hibbett D.S."/>
            <person name="Grigoriev I.V."/>
        </authorList>
    </citation>
    <scope>NUCLEOTIDE SEQUENCE [LARGE SCALE GENOMIC DNA]</scope>
    <source>
        <strain evidence="2">CBS 339.88</strain>
    </source>
</reference>
<gene>
    <name evidence="1" type="ORF">GALMADRAFT_255316</name>
</gene>
<accession>A0A067SGH5</accession>
<dbReference type="STRING" id="685588.A0A067SGH5"/>
<dbReference type="OrthoDB" id="550575at2759"/>
<keyword evidence="2" id="KW-1185">Reference proteome</keyword>
<sequence>MHYRRVHRVKVDENTGITKATTQLGGLVVRDLETDEVLWELPVWYVRAYAHLEYGEGYMIFIAMSGIRSGGDARRGSLARLRHNPPTES</sequence>
<protein>
    <submittedName>
        <fullName evidence="1">Uncharacterized protein</fullName>
    </submittedName>
</protein>
<organism evidence="1 2">
    <name type="scientific">Galerina marginata (strain CBS 339.88)</name>
    <dbReference type="NCBI Taxonomy" id="685588"/>
    <lineage>
        <taxon>Eukaryota</taxon>
        <taxon>Fungi</taxon>
        <taxon>Dikarya</taxon>
        <taxon>Basidiomycota</taxon>
        <taxon>Agaricomycotina</taxon>
        <taxon>Agaricomycetes</taxon>
        <taxon>Agaricomycetidae</taxon>
        <taxon>Agaricales</taxon>
        <taxon>Agaricineae</taxon>
        <taxon>Strophariaceae</taxon>
        <taxon>Galerina</taxon>
    </lineage>
</organism>
<evidence type="ECO:0000313" key="1">
    <source>
        <dbReference type="EMBL" id="KDR69976.1"/>
    </source>
</evidence>
<name>A0A067SGH5_GALM3</name>
<evidence type="ECO:0000313" key="2">
    <source>
        <dbReference type="Proteomes" id="UP000027222"/>
    </source>
</evidence>
<proteinExistence type="predicted"/>
<dbReference type="Proteomes" id="UP000027222">
    <property type="component" value="Unassembled WGS sequence"/>
</dbReference>